<keyword evidence="2" id="KW-0479">Metal-binding</keyword>
<reference evidence="11" key="1">
    <citation type="submission" date="2025-08" db="UniProtKB">
        <authorList>
            <consortium name="RefSeq"/>
        </authorList>
    </citation>
    <scope>IDENTIFICATION</scope>
</reference>
<accession>A0A6P5SLW2</accession>
<organism evidence="10 11">
    <name type="scientific">Prunus avium</name>
    <name type="common">Cherry</name>
    <name type="synonym">Cerasus avium</name>
    <dbReference type="NCBI Taxonomy" id="42229"/>
    <lineage>
        <taxon>Eukaryota</taxon>
        <taxon>Viridiplantae</taxon>
        <taxon>Streptophyta</taxon>
        <taxon>Embryophyta</taxon>
        <taxon>Tracheophyta</taxon>
        <taxon>Spermatophyta</taxon>
        <taxon>Magnoliopsida</taxon>
        <taxon>eudicotyledons</taxon>
        <taxon>Gunneridae</taxon>
        <taxon>Pentapetalae</taxon>
        <taxon>rosids</taxon>
        <taxon>fabids</taxon>
        <taxon>Rosales</taxon>
        <taxon>Rosaceae</taxon>
        <taxon>Amygdaloideae</taxon>
        <taxon>Amygdaleae</taxon>
        <taxon>Prunus</taxon>
    </lineage>
</organism>
<name>A0A6P5SLW2_PRUAV</name>
<feature type="region of interest" description="Disordered" evidence="8">
    <location>
        <begin position="111"/>
        <end position="147"/>
    </location>
</feature>
<sequence>MSSVGNNSSEGNTSNTNNNGENGENDNTPLWKYVKKLDKDGKAGGNTSFQCNYCQKTFKGSYFRVKSHLLKLKGNGVACCTKVTNSHLMEMEKVVEEAELRVKMAQLRDVPLPTSNTSSQGGSSSGLGVSSNWYGTTSSNPKKRKTNPIEKAFNNNLREQLDGEIARMFYTGGLSFQFARNPHYVNVFRIACSKTLPGYHPPGYNMLRTTLLQKEKNNIEECLQPMKRAWQSKGVSVCSDGWSDAQRRPLINVMAICESGPMFLKAINCEGECKDKFFMANLLIESIREIGPQNVVQVVTDNAPVCKAAGHIVEAKFKHIFWTPCVVHTLNLALKNICSPVPRHPEVYEQCSWILTISSDAWFIKNFIMNHNMRLSMYNDHCKLKLLSVAETRFASTIVMLKRFKQVKQGLEQMVISDQWDIYKADDVVKARRVKEKILDECFWEDIDYILNFTSPIYEMLRLSDTDMPCLHLIYEWWDSMIEKVKTNIYRKERKQLNQESMFFNVVHEILRQRWTKSSTPLHCLAHSLNPKYYCKEWLDMAPNRCPPHKDIEITMERKKCIERFFSNEVERRTVNEEYASFSACIEDFSGMDSMKDRCFMAPVKWWVIHGASTPILQTIALKLLGHPSSSSCCERNWSTYSFIHSIKRNKITLEIAKDLVFVHSNLRLLSRKRPEYKEGETHMWDVGGDAFDSMDLENAGVLEIANLSLDEPDLEAIIFTHDK</sequence>
<dbReference type="Pfam" id="PF05699">
    <property type="entry name" value="Dimer_Tnp_hAT"/>
    <property type="match status" value="1"/>
</dbReference>
<evidence type="ECO:0000256" key="1">
    <source>
        <dbReference type="ARBA" id="ARBA00004123"/>
    </source>
</evidence>
<dbReference type="PROSITE" id="PS50808">
    <property type="entry name" value="ZF_BED"/>
    <property type="match status" value="1"/>
</dbReference>
<keyword evidence="5" id="KW-0238">DNA-binding</keyword>
<evidence type="ECO:0000256" key="5">
    <source>
        <dbReference type="ARBA" id="ARBA00023125"/>
    </source>
</evidence>
<evidence type="ECO:0000259" key="9">
    <source>
        <dbReference type="PROSITE" id="PS50808"/>
    </source>
</evidence>
<proteinExistence type="predicted"/>
<keyword evidence="3 7" id="KW-0863">Zinc-finger</keyword>
<dbReference type="PANTHER" id="PTHR32166:SF81">
    <property type="entry name" value="OS06G0658400 PROTEIN"/>
    <property type="match status" value="1"/>
</dbReference>
<dbReference type="InterPro" id="IPR003656">
    <property type="entry name" value="Znf_BED"/>
</dbReference>
<keyword evidence="4" id="KW-0862">Zinc</keyword>
<dbReference type="KEGG" id="pavi:110757307"/>
<dbReference type="AlphaFoldDB" id="A0A6P5SLW2"/>
<dbReference type="GeneID" id="110757307"/>
<dbReference type="Proteomes" id="UP000515124">
    <property type="component" value="Unplaced"/>
</dbReference>
<feature type="region of interest" description="Disordered" evidence="8">
    <location>
        <begin position="1"/>
        <end position="28"/>
    </location>
</feature>
<dbReference type="Pfam" id="PF04937">
    <property type="entry name" value="DUF659"/>
    <property type="match status" value="1"/>
</dbReference>
<dbReference type="RefSeq" id="XP_021814576.1">
    <property type="nucleotide sequence ID" value="XM_021958884.1"/>
</dbReference>
<evidence type="ECO:0000256" key="2">
    <source>
        <dbReference type="ARBA" id="ARBA00022723"/>
    </source>
</evidence>
<dbReference type="PANTHER" id="PTHR32166">
    <property type="entry name" value="OSJNBA0013A04.12 PROTEIN"/>
    <property type="match status" value="1"/>
</dbReference>
<dbReference type="GO" id="GO:0008270">
    <property type="term" value="F:zinc ion binding"/>
    <property type="evidence" value="ECO:0007669"/>
    <property type="project" value="UniProtKB-KW"/>
</dbReference>
<dbReference type="GO" id="GO:0005634">
    <property type="term" value="C:nucleus"/>
    <property type="evidence" value="ECO:0007669"/>
    <property type="project" value="UniProtKB-SubCell"/>
</dbReference>
<keyword evidence="6" id="KW-0539">Nucleus</keyword>
<dbReference type="GO" id="GO:0003677">
    <property type="term" value="F:DNA binding"/>
    <property type="evidence" value="ECO:0007669"/>
    <property type="project" value="UniProtKB-KW"/>
</dbReference>
<feature type="domain" description="BED-type" evidence="9">
    <location>
        <begin position="25"/>
        <end position="94"/>
    </location>
</feature>
<dbReference type="InterPro" id="IPR008906">
    <property type="entry name" value="HATC_C_dom"/>
</dbReference>
<comment type="subcellular location">
    <subcellularLocation>
        <location evidence="1">Nucleus</location>
    </subcellularLocation>
</comment>
<feature type="compositionally biased region" description="Low complexity" evidence="8">
    <location>
        <begin position="115"/>
        <end position="131"/>
    </location>
</feature>
<evidence type="ECO:0000256" key="6">
    <source>
        <dbReference type="ARBA" id="ARBA00023242"/>
    </source>
</evidence>
<dbReference type="SUPFAM" id="SSF53098">
    <property type="entry name" value="Ribonuclease H-like"/>
    <property type="match status" value="1"/>
</dbReference>
<evidence type="ECO:0000256" key="7">
    <source>
        <dbReference type="PROSITE-ProRule" id="PRU00027"/>
    </source>
</evidence>
<evidence type="ECO:0000313" key="11">
    <source>
        <dbReference type="RefSeq" id="XP_021814576.1"/>
    </source>
</evidence>
<evidence type="ECO:0000256" key="3">
    <source>
        <dbReference type="ARBA" id="ARBA00022771"/>
    </source>
</evidence>
<dbReference type="GO" id="GO:0046983">
    <property type="term" value="F:protein dimerization activity"/>
    <property type="evidence" value="ECO:0007669"/>
    <property type="project" value="InterPro"/>
</dbReference>
<evidence type="ECO:0000256" key="8">
    <source>
        <dbReference type="SAM" id="MobiDB-lite"/>
    </source>
</evidence>
<evidence type="ECO:0000256" key="4">
    <source>
        <dbReference type="ARBA" id="ARBA00022833"/>
    </source>
</evidence>
<dbReference type="InterPro" id="IPR012337">
    <property type="entry name" value="RNaseH-like_sf"/>
</dbReference>
<dbReference type="InterPro" id="IPR007021">
    <property type="entry name" value="DUF659"/>
</dbReference>
<gene>
    <name evidence="11" type="primary">LOC110757307</name>
</gene>
<keyword evidence="10" id="KW-1185">Reference proteome</keyword>
<protein>
    <submittedName>
        <fullName evidence="11">Uncharacterized protein LOC110757307</fullName>
    </submittedName>
</protein>
<evidence type="ECO:0000313" key="10">
    <source>
        <dbReference type="Proteomes" id="UP000515124"/>
    </source>
</evidence>